<dbReference type="GO" id="GO:0016747">
    <property type="term" value="F:acyltransferase activity, transferring groups other than amino-acyl groups"/>
    <property type="evidence" value="ECO:0007669"/>
    <property type="project" value="InterPro"/>
</dbReference>
<keyword evidence="1" id="KW-0812">Transmembrane</keyword>
<evidence type="ECO:0000256" key="1">
    <source>
        <dbReference type="SAM" id="Phobius"/>
    </source>
</evidence>
<dbReference type="PANTHER" id="PTHR23028:SF128">
    <property type="entry name" value="ACYLTRANSFERASE 3 DOMAIN-CONTAINING PROTEIN"/>
    <property type="match status" value="1"/>
</dbReference>
<organism evidence="3 4">
    <name type="scientific">Pyrenophora seminiperda CCB06</name>
    <dbReference type="NCBI Taxonomy" id="1302712"/>
    <lineage>
        <taxon>Eukaryota</taxon>
        <taxon>Fungi</taxon>
        <taxon>Dikarya</taxon>
        <taxon>Ascomycota</taxon>
        <taxon>Pezizomycotina</taxon>
        <taxon>Dothideomycetes</taxon>
        <taxon>Pleosporomycetidae</taxon>
        <taxon>Pleosporales</taxon>
        <taxon>Pleosporineae</taxon>
        <taxon>Pleosporaceae</taxon>
        <taxon>Pyrenophora</taxon>
    </lineage>
</organism>
<feature type="transmembrane region" description="Helical" evidence="1">
    <location>
        <begin position="225"/>
        <end position="254"/>
    </location>
</feature>
<dbReference type="AlphaFoldDB" id="A0A3M7LZ26"/>
<dbReference type="Pfam" id="PF01757">
    <property type="entry name" value="Acyl_transf_3"/>
    <property type="match status" value="1"/>
</dbReference>
<feature type="transmembrane region" description="Helical" evidence="1">
    <location>
        <begin position="428"/>
        <end position="449"/>
    </location>
</feature>
<dbReference type="InterPro" id="IPR002656">
    <property type="entry name" value="Acyl_transf_3_dom"/>
</dbReference>
<feature type="domain" description="Acyltransferase 3" evidence="2">
    <location>
        <begin position="49"/>
        <end position="446"/>
    </location>
</feature>
<evidence type="ECO:0000313" key="4">
    <source>
        <dbReference type="Proteomes" id="UP000265663"/>
    </source>
</evidence>
<proteinExistence type="predicted"/>
<feature type="transmembrane region" description="Helical" evidence="1">
    <location>
        <begin position="146"/>
        <end position="166"/>
    </location>
</feature>
<dbReference type="EMBL" id="KE747810">
    <property type="protein sequence ID" value="RMZ67430.1"/>
    <property type="molecule type" value="Genomic_DNA"/>
</dbReference>
<name>A0A3M7LZ26_9PLEO</name>
<reference evidence="3 4" key="1">
    <citation type="journal article" date="2014" name="PLoS ONE">
        <title>De novo Genome Assembly of the Fungal Plant Pathogen Pyrenophora semeniperda.</title>
        <authorList>
            <person name="Soliai M.M."/>
            <person name="Meyer S.E."/>
            <person name="Udall J.A."/>
            <person name="Elzinga D.E."/>
            <person name="Hermansen R.A."/>
            <person name="Bodily P.M."/>
            <person name="Hart A.A."/>
            <person name="Coleman C.E."/>
        </authorList>
    </citation>
    <scope>NUCLEOTIDE SEQUENCE [LARGE SCALE GENOMIC DNA]</scope>
    <source>
        <strain evidence="3 4">CCB06</strain>
        <tissue evidence="3">Mycelium</tissue>
    </source>
</reference>
<gene>
    <name evidence="3" type="ORF">GMOD_00001351</name>
</gene>
<feature type="transmembrane region" description="Helical" evidence="1">
    <location>
        <begin position="98"/>
        <end position="117"/>
    </location>
</feature>
<evidence type="ECO:0000259" key="2">
    <source>
        <dbReference type="Pfam" id="PF01757"/>
    </source>
</evidence>
<sequence length="483" mass="54897">MPRSVVCMRMSFIAKAPLSLARAAISSLATPLEPAGGPGKMSNNRQNVTWVEGVRGVASFWVVVTHLCRAWDYSLWSPRDSENATPQLLQLPFIRLPFQGRIGVTMFAFLTGYVCAIKPLRQAKSGNIPAALETLGKSAFRRPPRLIMPATIALFIAWFFAQLGAFEVAHRSDSHWFRRSVPTNIGGLDTEIPRLIKNFQTSWSGANNEYDDHQWALLPLLQGAFLIYVLLFATVFMKVRMRLFTCVVLFLWYWMRTSPEKETFECQFIYGVILCDLGSEKGFRDFVNNRVKARRVAAALLIITGWYVACYPGEHWEWSAWSVQLKNIGDYIIPQGAASYPKRWTAIGWDLMVTGIWLSPSLQSMFSNKLFMWVGRNSFAVYLTHGTVMKVGLARLIYGFGTASYYVEEPKDGQGEGVQHWIPRSTNWLVWAIAIPLFFVVEYTIAHLWTTYVDAQCAKATKWLEDMMFEKNEDEKHGVATMA</sequence>
<keyword evidence="3" id="KW-0012">Acyltransferase</keyword>
<dbReference type="Proteomes" id="UP000265663">
    <property type="component" value="Unassembled WGS sequence"/>
</dbReference>
<dbReference type="OrthoDB" id="5405781at2759"/>
<keyword evidence="3" id="KW-0808">Transferase</keyword>
<dbReference type="InterPro" id="IPR050879">
    <property type="entry name" value="Acyltransferase_3"/>
</dbReference>
<evidence type="ECO:0000313" key="3">
    <source>
        <dbReference type="EMBL" id="RMZ67430.1"/>
    </source>
</evidence>
<protein>
    <submittedName>
        <fullName evidence="3">Acyltransferase 3</fullName>
    </submittedName>
</protein>
<accession>A0A3M7LZ26</accession>
<dbReference type="PANTHER" id="PTHR23028">
    <property type="entry name" value="ACETYLTRANSFERASE"/>
    <property type="match status" value="1"/>
</dbReference>
<keyword evidence="1" id="KW-0472">Membrane</keyword>
<keyword evidence="1" id="KW-1133">Transmembrane helix</keyword>
<keyword evidence="4" id="KW-1185">Reference proteome</keyword>